<protein>
    <recommendedName>
        <fullName evidence="1">GPI ethanolamine phosphate transferase 2</fullName>
    </recommendedName>
</protein>
<keyword evidence="4" id="KW-1185">Reference proteome</keyword>
<dbReference type="AlphaFoldDB" id="A0A2V5IFA1"/>
<keyword evidence="1" id="KW-0812">Transmembrane</keyword>
<feature type="transmembrane region" description="Helical" evidence="1">
    <location>
        <begin position="603"/>
        <end position="626"/>
    </location>
</feature>
<dbReference type="InterPro" id="IPR039527">
    <property type="entry name" value="PIGG/GPI7"/>
</dbReference>
<keyword evidence="1" id="KW-0808">Transferase</keyword>
<feature type="domain" description="GPI ethanolamine phosphate transferase 2 C-terminal" evidence="2">
    <location>
        <begin position="442"/>
        <end position="868"/>
    </location>
</feature>
<dbReference type="InterPro" id="IPR017850">
    <property type="entry name" value="Alkaline_phosphatase_core_sf"/>
</dbReference>
<keyword evidence="1" id="KW-1133">Transmembrane helix</keyword>
<feature type="transmembrane region" description="Helical" evidence="1">
    <location>
        <begin position="503"/>
        <end position="521"/>
    </location>
</feature>
<feature type="transmembrane region" description="Helical" evidence="1">
    <location>
        <begin position="688"/>
        <end position="706"/>
    </location>
</feature>
<evidence type="ECO:0000313" key="3">
    <source>
        <dbReference type="EMBL" id="PYI35368.1"/>
    </source>
</evidence>
<organism evidence="3 4">
    <name type="scientific">Aspergillus indologenus CBS 114.80</name>
    <dbReference type="NCBI Taxonomy" id="1450541"/>
    <lineage>
        <taxon>Eukaryota</taxon>
        <taxon>Fungi</taxon>
        <taxon>Dikarya</taxon>
        <taxon>Ascomycota</taxon>
        <taxon>Pezizomycotina</taxon>
        <taxon>Eurotiomycetes</taxon>
        <taxon>Eurotiomycetidae</taxon>
        <taxon>Eurotiales</taxon>
        <taxon>Aspergillaceae</taxon>
        <taxon>Aspergillus</taxon>
        <taxon>Aspergillus subgen. Circumdati</taxon>
    </lineage>
</organism>
<keyword evidence="1" id="KW-0472">Membrane</keyword>
<reference evidence="3 4" key="1">
    <citation type="submission" date="2018-02" db="EMBL/GenBank/DDBJ databases">
        <title>The genomes of Aspergillus section Nigri reveals drivers in fungal speciation.</title>
        <authorList>
            <consortium name="DOE Joint Genome Institute"/>
            <person name="Vesth T.C."/>
            <person name="Nybo J."/>
            <person name="Theobald S."/>
            <person name="Brandl J."/>
            <person name="Frisvad J.C."/>
            <person name="Nielsen K.F."/>
            <person name="Lyhne E.K."/>
            <person name="Kogle M.E."/>
            <person name="Kuo A."/>
            <person name="Riley R."/>
            <person name="Clum A."/>
            <person name="Nolan M."/>
            <person name="Lipzen A."/>
            <person name="Salamov A."/>
            <person name="Henrissat B."/>
            <person name="Wiebenga A."/>
            <person name="De vries R.P."/>
            <person name="Grigoriev I.V."/>
            <person name="Mortensen U.H."/>
            <person name="Andersen M.R."/>
            <person name="Baker S.E."/>
        </authorList>
    </citation>
    <scope>NUCLEOTIDE SEQUENCE [LARGE SCALE GENOMIC DNA]</scope>
    <source>
        <strain evidence="3 4">CBS 114.80</strain>
    </source>
</reference>
<dbReference type="GO" id="GO:0051267">
    <property type="term" value="F:CP2 mannose-ethanolamine phosphotransferase activity"/>
    <property type="evidence" value="ECO:0007669"/>
    <property type="project" value="TreeGrafter"/>
</dbReference>
<feature type="transmembrane region" description="Helical" evidence="1">
    <location>
        <begin position="808"/>
        <end position="828"/>
    </location>
</feature>
<keyword evidence="1" id="KW-0337">GPI-anchor biosynthesis</keyword>
<dbReference type="InterPro" id="IPR002591">
    <property type="entry name" value="Phosphodiest/P_Trfase"/>
</dbReference>
<comment type="subcellular location">
    <subcellularLocation>
        <location evidence="1">Endoplasmic reticulum membrane</location>
        <topology evidence="1">Multi-pass membrane protein</topology>
    </subcellularLocation>
</comment>
<dbReference type="GO" id="GO:0005789">
    <property type="term" value="C:endoplasmic reticulum membrane"/>
    <property type="evidence" value="ECO:0007669"/>
    <property type="project" value="UniProtKB-SubCell"/>
</dbReference>
<feature type="transmembrane region" description="Helical" evidence="1">
    <location>
        <begin position="647"/>
        <end position="668"/>
    </location>
</feature>
<proteinExistence type="inferred from homology"/>
<evidence type="ECO:0000256" key="1">
    <source>
        <dbReference type="RuleBase" id="RU367106"/>
    </source>
</evidence>
<evidence type="ECO:0000259" key="2">
    <source>
        <dbReference type="Pfam" id="PF19316"/>
    </source>
</evidence>
<dbReference type="UniPathway" id="UPA00196"/>
<feature type="transmembrane region" description="Helical" evidence="1">
    <location>
        <begin position="566"/>
        <end position="583"/>
    </location>
</feature>
<keyword evidence="1" id="KW-0256">Endoplasmic reticulum</keyword>
<comment type="function">
    <text evidence="1">Ethanolamine phosphate transferase involved in glycosylphosphatidylinositol-anchor biosynthesis. Transfers ethanolamine phosphate to the GPI second mannose.</text>
</comment>
<dbReference type="PANTHER" id="PTHR23072:SF0">
    <property type="entry name" value="GPI ETHANOLAMINE PHOSPHATE TRANSFERASE 2"/>
    <property type="match status" value="1"/>
</dbReference>
<dbReference type="Gene3D" id="3.40.720.10">
    <property type="entry name" value="Alkaline Phosphatase, subunit A"/>
    <property type="match status" value="1"/>
</dbReference>
<dbReference type="EMBL" id="KZ825470">
    <property type="protein sequence ID" value="PYI35368.1"/>
    <property type="molecule type" value="Genomic_DNA"/>
</dbReference>
<dbReference type="PANTHER" id="PTHR23072">
    <property type="entry name" value="PHOSPHATIDYLINOSITOL GLYCAN-RELATED"/>
    <property type="match status" value="1"/>
</dbReference>
<dbReference type="InterPro" id="IPR045687">
    <property type="entry name" value="PIGG/GPI7_C"/>
</dbReference>
<dbReference type="GO" id="GO:0006506">
    <property type="term" value="P:GPI anchor biosynthetic process"/>
    <property type="evidence" value="ECO:0007669"/>
    <property type="project" value="UniProtKB-UniPathway"/>
</dbReference>
<feature type="transmembrane region" description="Helical" evidence="1">
    <location>
        <begin position="448"/>
        <end position="465"/>
    </location>
</feature>
<dbReference type="Pfam" id="PF19316">
    <property type="entry name" value="PIGO_PIGG"/>
    <property type="match status" value="1"/>
</dbReference>
<sequence>MTPDFGSYPSASPSLSIVCYSINLFDAMGWHFRGALLLLANGLIFASTIVFTMGFFRPLAPSSARRATVDRSVPSRSAPFERVVFLMIDALRSDFVYSPQSQFKFTQELIRSGAAIPFTMKTGSPSLTRACIKAMTVGSPSMFLDVFHNADDGPGTPETTDTWLAQLKAAERGKLVFYGDDTWVQLFPEVFDRGCPISPLFVPDIHSPDLNVSTNAIKELQRDDWSALVLHFPGIDHVGHMGGADSEFMASKQRQMDAIIKEIWKALESGAHLNSTFFVVGGDHGMDRWGGHGGASDPEVSAAMMFISPQFKLLNRTYESPAVPTGGAFDYYTVIRQVDVVPTMAGLLGVPIPSASIGVFVHELLDLWSDIKDQANLVLENLDHLRALSCKSDTGMDVCQTDLDRHHLPQEPLNEKSLAELSMVTNPMSKEFQNALENATSGNIQVSVLRYGIAIALIALLLAWATCKSILSLNWDFLVLNLFQLGHSLALLFPYLVETEHHFWFWSSTIWMGWLVFTTSCHSSVVSPGRLTPVVLHLLSQRWNPHDRSSSEEVYSIQGLLDRRPLCLWLLIAVTLLHTYTFAAQRRRNVTRDAEDNPLLGLAHRAVLLVIFVFKFASAAQIRPGLIARAPEWLQGIILEQLPLTRIAQFVFLSLAIGLGYVVLRSYAREASLKNEKATEPLPLLEILNLYLIMQTIPANIPLLLIYRLQLEWLVSCAVHLSPFQVCFSIVLFTNSAFFAFGNANTIAALRYTEGFNGLQAHHWLLSPVHTFCSNYAGPIWWSGNGLRLLVATGQGKRSSSSGFFEHLGLRTVFVAYGLLGAMGACYLQREETVVLTVMAPKFLNTVLWTVPFHLLFNMGMPIVLWAVVQL</sequence>
<feature type="transmembrane region" description="Helical" evidence="1">
    <location>
        <begin position="477"/>
        <end position="497"/>
    </location>
</feature>
<dbReference type="Proteomes" id="UP000248817">
    <property type="component" value="Unassembled WGS sequence"/>
</dbReference>
<name>A0A2V5IFA1_9EURO</name>
<dbReference type="SUPFAM" id="SSF53649">
    <property type="entry name" value="Alkaline phosphatase-like"/>
    <property type="match status" value="1"/>
</dbReference>
<feature type="transmembrane region" description="Helical" evidence="1">
    <location>
        <begin position="713"/>
        <end position="733"/>
    </location>
</feature>
<feature type="transmembrane region" description="Helical" evidence="1">
    <location>
        <begin position="848"/>
        <end position="869"/>
    </location>
</feature>
<accession>A0A2V5IFA1</accession>
<evidence type="ECO:0000313" key="4">
    <source>
        <dbReference type="Proteomes" id="UP000248817"/>
    </source>
</evidence>
<comment type="similarity">
    <text evidence="1">Belongs to the PIGG/PIGN/PIGO family. PIGG subfamily.</text>
</comment>
<comment type="pathway">
    <text evidence="1">Glycolipid biosynthesis; glycosylphosphatidylinositol-anchor biosynthesis.</text>
</comment>
<gene>
    <name evidence="3" type="ORF">BP00DRAFT_388639</name>
</gene>
<dbReference type="Pfam" id="PF01663">
    <property type="entry name" value="Phosphodiest"/>
    <property type="match status" value="1"/>
</dbReference>
<feature type="transmembrane region" description="Helical" evidence="1">
    <location>
        <begin position="37"/>
        <end position="56"/>
    </location>
</feature>